<accession>A0A0A9B641</accession>
<proteinExistence type="predicted"/>
<reference evidence="1" key="2">
    <citation type="journal article" date="2015" name="Data Brief">
        <title>Shoot transcriptome of the giant reed, Arundo donax.</title>
        <authorList>
            <person name="Barrero R.A."/>
            <person name="Guerrero F.D."/>
            <person name="Moolhuijzen P."/>
            <person name="Goolsby J.A."/>
            <person name="Tidwell J."/>
            <person name="Bellgard S.E."/>
            <person name="Bellgard M.I."/>
        </authorList>
    </citation>
    <scope>NUCLEOTIDE SEQUENCE</scope>
    <source>
        <tissue evidence="1">Shoot tissue taken approximately 20 cm above the soil surface</tissue>
    </source>
</reference>
<name>A0A0A9B641_ARUDO</name>
<dbReference type="Pfam" id="PF20431">
    <property type="entry name" value="E_motif"/>
    <property type="match status" value="1"/>
</dbReference>
<evidence type="ECO:0000313" key="1">
    <source>
        <dbReference type="EMBL" id="JAD59479.1"/>
    </source>
</evidence>
<dbReference type="AlphaFoldDB" id="A0A0A9B641"/>
<organism evidence="1">
    <name type="scientific">Arundo donax</name>
    <name type="common">Giant reed</name>
    <name type="synonym">Donax arundinaceus</name>
    <dbReference type="NCBI Taxonomy" id="35708"/>
    <lineage>
        <taxon>Eukaryota</taxon>
        <taxon>Viridiplantae</taxon>
        <taxon>Streptophyta</taxon>
        <taxon>Embryophyta</taxon>
        <taxon>Tracheophyta</taxon>
        <taxon>Spermatophyta</taxon>
        <taxon>Magnoliopsida</taxon>
        <taxon>Liliopsida</taxon>
        <taxon>Poales</taxon>
        <taxon>Poaceae</taxon>
        <taxon>PACMAD clade</taxon>
        <taxon>Arundinoideae</taxon>
        <taxon>Arundineae</taxon>
        <taxon>Arundo</taxon>
    </lineage>
</organism>
<sequence>MVLRPQQSGRYMTVRNVYLESGNWYAAARMGEVMLNSGIKKTVGQSSVVFHGAAIP</sequence>
<reference evidence="1" key="1">
    <citation type="submission" date="2014-09" db="EMBL/GenBank/DDBJ databases">
        <authorList>
            <person name="Magalhaes I.L.F."/>
            <person name="Oliveira U."/>
            <person name="Santos F.R."/>
            <person name="Vidigal T.H.D.A."/>
            <person name="Brescovit A.D."/>
            <person name="Santos A.J."/>
        </authorList>
    </citation>
    <scope>NUCLEOTIDE SEQUENCE</scope>
    <source>
        <tissue evidence="1">Shoot tissue taken approximately 20 cm above the soil surface</tissue>
    </source>
</reference>
<dbReference type="InterPro" id="IPR046848">
    <property type="entry name" value="E_motif"/>
</dbReference>
<dbReference type="EMBL" id="GBRH01238416">
    <property type="protein sequence ID" value="JAD59479.1"/>
    <property type="molecule type" value="Transcribed_RNA"/>
</dbReference>
<protein>
    <submittedName>
        <fullName evidence="1">Uncharacterized protein</fullName>
    </submittedName>
</protein>